<keyword evidence="1" id="KW-1133">Transmembrane helix</keyword>
<name>A0A091J301_EGRGA</name>
<feature type="transmembrane region" description="Helical" evidence="1">
    <location>
        <begin position="20"/>
        <end position="39"/>
    </location>
</feature>
<dbReference type="AlphaFoldDB" id="A0A091J301"/>
<dbReference type="EMBL" id="KK501445">
    <property type="protein sequence ID" value="KFP14947.1"/>
    <property type="molecule type" value="Genomic_DNA"/>
</dbReference>
<evidence type="ECO:0000313" key="3">
    <source>
        <dbReference type="Proteomes" id="UP000053119"/>
    </source>
</evidence>
<dbReference type="Proteomes" id="UP000053119">
    <property type="component" value="Unassembled WGS sequence"/>
</dbReference>
<protein>
    <submittedName>
        <fullName evidence="2">Uncharacterized protein</fullName>
    </submittedName>
</protein>
<feature type="non-terminal residue" evidence="2">
    <location>
        <position position="52"/>
    </location>
</feature>
<proteinExistence type="predicted"/>
<accession>A0A091J301</accession>
<sequence>TIPSPVPEAIYFLSGWANLWLLRAVFSSVVFLFLFSANLHNLKSGCRQKFLV</sequence>
<evidence type="ECO:0000256" key="1">
    <source>
        <dbReference type="SAM" id="Phobius"/>
    </source>
</evidence>
<keyword evidence="1" id="KW-0472">Membrane</keyword>
<keyword evidence="1" id="KW-0812">Transmembrane</keyword>
<keyword evidence="3" id="KW-1185">Reference proteome</keyword>
<evidence type="ECO:0000313" key="2">
    <source>
        <dbReference type="EMBL" id="KFP14947.1"/>
    </source>
</evidence>
<reference evidence="2 3" key="1">
    <citation type="submission" date="2014-04" db="EMBL/GenBank/DDBJ databases">
        <title>Genome evolution of avian class.</title>
        <authorList>
            <person name="Zhang G."/>
            <person name="Li C."/>
        </authorList>
    </citation>
    <scope>NUCLEOTIDE SEQUENCE [LARGE SCALE GENOMIC DNA]</scope>
    <source>
        <strain evidence="2">BGI_Z169</strain>
    </source>
</reference>
<gene>
    <name evidence="2" type="ORF">Z169_05325</name>
</gene>
<feature type="non-terminal residue" evidence="2">
    <location>
        <position position="1"/>
    </location>
</feature>
<organism evidence="2 3">
    <name type="scientific">Egretta garzetta</name>
    <name type="common">Little egret</name>
    <dbReference type="NCBI Taxonomy" id="188379"/>
    <lineage>
        <taxon>Eukaryota</taxon>
        <taxon>Metazoa</taxon>
        <taxon>Chordata</taxon>
        <taxon>Craniata</taxon>
        <taxon>Vertebrata</taxon>
        <taxon>Euteleostomi</taxon>
        <taxon>Archelosauria</taxon>
        <taxon>Archosauria</taxon>
        <taxon>Dinosauria</taxon>
        <taxon>Saurischia</taxon>
        <taxon>Theropoda</taxon>
        <taxon>Coelurosauria</taxon>
        <taxon>Aves</taxon>
        <taxon>Neognathae</taxon>
        <taxon>Neoaves</taxon>
        <taxon>Aequornithes</taxon>
        <taxon>Pelecaniformes</taxon>
        <taxon>Ardeidae</taxon>
        <taxon>Egretta</taxon>
    </lineage>
</organism>